<dbReference type="InterPro" id="IPR048381">
    <property type="entry name" value="GDH_C"/>
</dbReference>
<dbReference type="GO" id="GO:0004352">
    <property type="term" value="F:glutamate dehydrogenase (NAD+) activity"/>
    <property type="evidence" value="ECO:0007669"/>
    <property type="project" value="InterPro"/>
</dbReference>
<feature type="domain" description="NAD-specific glutamate dehydrogenase C-terminal" evidence="2">
    <location>
        <begin position="78"/>
        <end position="415"/>
    </location>
</feature>
<reference evidence="3 4" key="1">
    <citation type="submission" date="2018-09" db="EMBL/GenBank/DDBJ databases">
        <title>Isolation, diversity and antifungal activity of actinobacteria from wheat.</title>
        <authorList>
            <person name="Han C."/>
        </authorList>
    </citation>
    <scope>NUCLEOTIDE SEQUENCE [LARGE SCALE GENOMIC DNA]</scope>
    <source>
        <strain evidence="3 4">NEAU-YY265</strain>
    </source>
</reference>
<feature type="domain" description="NAD-glutamate dehydrogenase catalytic" evidence="1">
    <location>
        <begin position="1"/>
        <end position="32"/>
    </location>
</feature>
<feature type="non-terminal residue" evidence="3">
    <location>
        <position position="1"/>
    </location>
</feature>
<keyword evidence="4" id="KW-1185">Reference proteome</keyword>
<evidence type="ECO:0000313" key="4">
    <source>
        <dbReference type="Proteomes" id="UP000284057"/>
    </source>
</evidence>
<dbReference type="PANTHER" id="PTHR43403:SF1">
    <property type="entry name" value="NAD-SPECIFIC GLUTAMATE DEHYDROGENASE"/>
    <property type="match status" value="1"/>
</dbReference>
<dbReference type="AlphaFoldDB" id="A0A418KK90"/>
<dbReference type="Pfam" id="PF21074">
    <property type="entry name" value="GDH_C"/>
    <property type="match status" value="1"/>
</dbReference>
<dbReference type="InterPro" id="IPR007780">
    <property type="entry name" value="NAD_Glu_DH_bac"/>
</dbReference>
<evidence type="ECO:0000313" key="3">
    <source>
        <dbReference type="EMBL" id="RIQ16101.1"/>
    </source>
</evidence>
<sequence>TEKQRNELLAEMTDEIAELVLAHNYGQNIALANGIHQAANLAHVHRSYLAKLESQGKLDRALEALPTDRQLAERMTAGKGLTSPELSVVLAYTKNLMYEELLASGMPDDPYLGAALHAYFPSALRDRYGDIIDDHPLRREIITNVVVNELVNTAGTTFAYRLGMETGGTAEDLARAHTVGGVVFQIPDLMAAIKELDNVVPFDVQTRMRLEGRTITERATRWLTVNRRPPIDIAWQIGFFEEPIARLLVALPDVLSGRELDLYHERLETLTADGVPEPLANRVAVLPPAYAGLGMVENSLATGTDLLEVARVHFTLGAFLELGRLLERIISLPRRDRWQTMARAALRDDLHAVQAALTAQVIQHTHEEAAPQDRVEAWAAQDEVVVTRTQGMLREIVEGDSFDLARLSVGLRAVRGLLRPDAT</sequence>
<dbReference type="Pfam" id="PF05088">
    <property type="entry name" value="Bac_GDH_CD"/>
    <property type="match status" value="1"/>
</dbReference>
<name>A0A418KK90_9ACTN</name>
<evidence type="ECO:0000259" key="1">
    <source>
        <dbReference type="Pfam" id="PF05088"/>
    </source>
</evidence>
<accession>A0A418KK90</accession>
<protein>
    <submittedName>
        <fullName evidence="3">NAD-glutamate dehydrogenase</fullName>
    </submittedName>
</protein>
<dbReference type="PANTHER" id="PTHR43403">
    <property type="entry name" value="NAD-SPECIFIC GLUTAMATE DEHYDROGENASE"/>
    <property type="match status" value="1"/>
</dbReference>
<evidence type="ECO:0000259" key="2">
    <source>
        <dbReference type="Pfam" id="PF21074"/>
    </source>
</evidence>
<dbReference type="Proteomes" id="UP000284057">
    <property type="component" value="Unassembled WGS sequence"/>
</dbReference>
<gene>
    <name evidence="3" type="ORF">DY240_23095</name>
</gene>
<dbReference type="GO" id="GO:0006538">
    <property type="term" value="P:L-glutamate catabolic process"/>
    <property type="evidence" value="ECO:0007669"/>
    <property type="project" value="InterPro"/>
</dbReference>
<comment type="caution">
    <text evidence="3">The sequence shown here is derived from an EMBL/GenBank/DDBJ whole genome shotgun (WGS) entry which is preliminary data.</text>
</comment>
<proteinExistence type="predicted"/>
<organism evidence="3 4">
    <name type="scientific">Jiangella rhizosphaerae</name>
    <dbReference type="NCBI Taxonomy" id="2293569"/>
    <lineage>
        <taxon>Bacteria</taxon>
        <taxon>Bacillati</taxon>
        <taxon>Actinomycetota</taxon>
        <taxon>Actinomycetes</taxon>
        <taxon>Jiangellales</taxon>
        <taxon>Jiangellaceae</taxon>
        <taxon>Jiangella</taxon>
    </lineage>
</organism>
<dbReference type="GO" id="GO:0004069">
    <property type="term" value="F:L-aspartate:2-oxoglutarate aminotransferase activity"/>
    <property type="evidence" value="ECO:0007669"/>
    <property type="project" value="InterPro"/>
</dbReference>
<dbReference type="InterPro" id="IPR028971">
    <property type="entry name" value="NAD-GDH_cat"/>
</dbReference>
<dbReference type="EMBL" id="QUAL01000269">
    <property type="protein sequence ID" value="RIQ16101.1"/>
    <property type="molecule type" value="Genomic_DNA"/>
</dbReference>